<evidence type="ECO:0000313" key="3">
    <source>
        <dbReference type="EMBL" id="KEZ43899.1"/>
    </source>
</evidence>
<feature type="region of interest" description="Disordered" evidence="1">
    <location>
        <begin position="171"/>
        <end position="202"/>
    </location>
</feature>
<feature type="signal peptide" evidence="2">
    <location>
        <begin position="1"/>
        <end position="24"/>
    </location>
</feature>
<dbReference type="VEuPathDB" id="FungiDB:SAPIO_CDS4075"/>
<evidence type="ECO:0000256" key="1">
    <source>
        <dbReference type="SAM" id="MobiDB-lite"/>
    </source>
</evidence>
<gene>
    <name evidence="3" type="ORF">SAPIO_CDS4075</name>
</gene>
<evidence type="ECO:0000256" key="2">
    <source>
        <dbReference type="SAM" id="SignalP"/>
    </source>
</evidence>
<reference evidence="3 4" key="1">
    <citation type="journal article" date="2014" name="Genome Announc.">
        <title>Draft genome sequence of the pathogenic fungus Scedosporium apiospermum.</title>
        <authorList>
            <person name="Vandeputte P."/>
            <person name="Ghamrawi S."/>
            <person name="Rechenmann M."/>
            <person name="Iltis A."/>
            <person name="Giraud S."/>
            <person name="Fleury M."/>
            <person name="Thornton C."/>
            <person name="Delhaes L."/>
            <person name="Meyer W."/>
            <person name="Papon N."/>
            <person name="Bouchara J.P."/>
        </authorList>
    </citation>
    <scope>NUCLEOTIDE SEQUENCE [LARGE SCALE GENOMIC DNA]</scope>
    <source>
        <strain evidence="3 4">IHEM 14462</strain>
    </source>
</reference>
<feature type="chain" id="PRO_5001775450" evidence="2">
    <location>
        <begin position="25"/>
        <end position="224"/>
    </location>
</feature>
<dbReference type="HOGENOM" id="CLU_1245992_0_0_1"/>
<dbReference type="Proteomes" id="UP000028545">
    <property type="component" value="Unassembled WGS sequence"/>
</dbReference>
<dbReference type="KEGG" id="sapo:SAPIO_CDS4075"/>
<keyword evidence="2" id="KW-0732">Signal</keyword>
<dbReference type="EMBL" id="JOWA01000090">
    <property type="protein sequence ID" value="KEZ43899.1"/>
    <property type="molecule type" value="Genomic_DNA"/>
</dbReference>
<proteinExistence type="predicted"/>
<organism evidence="3 4">
    <name type="scientific">Pseudallescheria apiosperma</name>
    <name type="common">Scedosporium apiospermum</name>
    <dbReference type="NCBI Taxonomy" id="563466"/>
    <lineage>
        <taxon>Eukaryota</taxon>
        <taxon>Fungi</taxon>
        <taxon>Dikarya</taxon>
        <taxon>Ascomycota</taxon>
        <taxon>Pezizomycotina</taxon>
        <taxon>Sordariomycetes</taxon>
        <taxon>Hypocreomycetidae</taxon>
        <taxon>Microascales</taxon>
        <taxon>Microascaceae</taxon>
        <taxon>Scedosporium</taxon>
    </lineage>
</organism>
<protein>
    <submittedName>
        <fullName evidence="3">Uncharacterized protein</fullName>
    </submittedName>
</protein>
<dbReference type="AlphaFoldDB" id="A0A084G987"/>
<accession>A0A084G987</accession>
<comment type="caution">
    <text evidence="3">The sequence shown here is derived from an EMBL/GenBank/DDBJ whole genome shotgun (WGS) entry which is preliminary data.</text>
</comment>
<dbReference type="RefSeq" id="XP_016643698.1">
    <property type="nucleotide sequence ID" value="XM_016786722.1"/>
</dbReference>
<dbReference type="GeneID" id="27723147"/>
<feature type="compositionally biased region" description="Polar residues" evidence="1">
    <location>
        <begin position="173"/>
        <end position="183"/>
    </location>
</feature>
<name>A0A084G987_PSEDA</name>
<evidence type="ECO:0000313" key="4">
    <source>
        <dbReference type="Proteomes" id="UP000028545"/>
    </source>
</evidence>
<sequence>MRMHNSAAVAFAALSALVVPVVLAQQTTMPMWIPMVDPENAEEFYSGQEAVIQTITNQETVVAIRCKETQRLGCPTVTLTIGRSSKENPGASKKYQNINWVCHVNCLGLQRSDLARTIKKRPVSHGIQAPEEYHGLADDEELGTGLVTRSAPIDATDLVFHPIALATPLPEADSTQCDSQPAAGTTGGKSAETGASAPSTENSGCKIAVWWPGVAAVAALGLFI</sequence>
<keyword evidence="4" id="KW-1185">Reference proteome</keyword>